<sequence>MEQLLMEHIPFLQGKVQIEQIHKGYSSEGKYIVLRDDQKSHRAIRPSVLAEEFQGTGFSQTRLTFVGRRECGNVR</sequence>
<proteinExistence type="predicted"/>
<name>A0A919YHI4_9BACL</name>
<protein>
    <submittedName>
        <fullName evidence="1">Uncharacterized protein</fullName>
    </submittedName>
</protein>
<gene>
    <name evidence="1" type="ORF">J34TS1_41930</name>
</gene>
<dbReference type="Proteomes" id="UP000682811">
    <property type="component" value="Unassembled WGS sequence"/>
</dbReference>
<accession>A0A919YHI4</accession>
<dbReference type="RefSeq" id="WP_212979928.1">
    <property type="nucleotide sequence ID" value="NZ_AP025343.1"/>
</dbReference>
<reference evidence="1 2" key="1">
    <citation type="submission" date="2021-03" db="EMBL/GenBank/DDBJ databases">
        <title>Antimicrobial resistance genes in bacteria isolated from Japanese honey, and their potential for conferring macrolide and lincosamide resistance in the American foulbrood pathogen Paenibacillus larvae.</title>
        <authorList>
            <person name="Okamoto M."/>
            <person name="Kumagai M."/>
            <person name="Kanamori H."/>
            <person name="Takamatsu D."/>
        </authorList>
    </citation>
    <scope>NUCLEOTIDE SEQUENCE [LARGE SCALE GENOMIC DNA]</scope>
    <source>
        <strain evidence="1 2">J34TS1</strain>
    </source>
</reference>
<evidence type="ECO:0000313" key="1">
    <source>
        <dbReference type="EMBL" id="GIO49428.1"/>
    </source>
</evidence>
<comment type="caution">
    <text evidence="1">The sequence shown here is derived from an EMBL/GenBank/DDBJ whole genome shotgun (WGS) entry which is preliminary data.</text>
</comment>
<dbReference type="EMBL" id="BORT01000022">
    <property type="protein sequence ID" value="GIO49428.1"/>
    <property type="molecule type" value="Genomic_DNA"/>
</dbReference>
<keyword evidence="2" id="KW-1185">Reference proteome</keyword>
<dbReference type="AlphaFoldDB" id="A0A919YHI4"/>
<evidence type="ECO:0000313" key="2">
    <source>
        <dbReference type="Proteomes" id="UP000682811"/>
    </source>
</evidence>
<organism evidence="1 2">
    <name type="scientific">Paenibacillus azoreducens</name>
    <dbReference type="NCBI Taxonomy" id="116718"/>
    <lineage>
        <taxon>Bacteria</taxon>
        <taxon>Bacillati</taxon>
        <taxon>Bacillota</taxon>
        <taxon>Bacilli</taxon>
        <taxon>Bacillales</taxon>
        <taxon>Paenibacillaceae</taxon>
        <taxon>Paenibacillus</taxon>
    </lineage>
</organism>